<dbReference type="PANTHER" id="PTHR33527">
    <property type="entry name" value="OS07G0274300 PROTEIN"/>
    <property type="match status" value="1"/>
</dbReference>
<keyword evidence="2" id="KW-1185">Reference proteome</keyword>
<gene>
    <name evidence="1" type="ORF">O6P43_020227</name>
</gene>
<reference evidence="1" key="1">
    <citation type="journal article" date="2023" name="Science">
        <title>Elucidation of the pathway for biosynthesis of saponin adjuvants from the soapbark tree.</title>
        <authorList>
            <person name="Reed J."/>
            <person name="Orme A."/>
            <person name="El-Demerdash A."/>
            <person name="Owen C."/>
            <person name="Martin L.B.B."/>
            <person name="Misra R.C."/>
            <person name="Kikuchi S."/>
            <person name="Rejzek M."/>
            <person name="Martin A.C."/>
            <person name="Harkess A."/>
            <person name="Leebens-Mack J."/>
            <person name="Louveau T."/>
            <person name="Stephenson M.J."/>
            <person name="Osbourn A."/>
        </authorList>
    </citation>
    <scope>NUCLEOTIDE SEQUENCE</scope>
    <source>
        <strain evidence="1">S10</strain>
    </source>
</reference>
<dbReference type="EMBL" id="JARAOO010000008">
    <property type="protein sequence ID" value="KAJ7959683.1"/>
    <property type="molecule type" value="Genomic_DNA"/>
</dbReference>
<organism evidence="1 2">
    <name type="scientific">Quillaja saponaria</name>
    <name type="common">Soap bark tree</name>
    <dbReference type="NCBI Taxonomy" id="32244"/>
    <lineage>
        <taxon>Eukaryota</taxon>
        <taxon>Viridiplantae</taxon>
        <taxon>Streptophyta</taxon>
        <taxon>Embryophyta</taxon>
        <taxon>Tracheophyta</taxon>
        <taxon>Spermatophyta</taxon>
        <taxon>Magnoliopsida</taxon>
        <taxon>eudicotyledons</taxon>
        <taxon>Gunneridae</taxon>
        <taxon>Pentapetalae</taxon>
        <taxon>rosids</taxon>
        <taxon>fabids</taxon>
        <taxon>Fabales</taxon>
        <taxon>Quillajaceae</taxon>
        <taxon>Quillaja</taxon>
    </lineage>
</organism>
<proteinExistence type="predicted"/>
<accession>A0AAD7PL72</accession>
<evidence type="ECO:0000313" key="2">
    <source>
        <dbReference type="Proteomes" id="UP001163823"/>
    </source>
</evidence>
<dbReference type="KEGG" id="qsa:O6P43_020227"/>
<protein>
    <submittedName>
        <fullName evidence="1">Rho guanine nucleotide exchange factor</fullName>
    </submittedName>
</protein>
<dbReference type="PANTHER" id="PTHR33527:SF28">
    <property type="entry name" value="GB|AAD43168.1"/>
    <property type="match status" value="1"/>
</dbReference>
<sequence>MASFSSSPASSSFFVNPGSTITVSQEEFNMFHNIDRTIFTRLIFNLGRDPTEATKIMSFWLWLERTCKNLRAVYKILDFPDYDINKLADEAVIALNCIQSDQFPYESNNNNNVDVNMPSTQSITNSGVTLRFFYNNRQEITQAVIKIMNDVCIRAFRDIVQRATMGSTRLGKALMNPYDMSMMFYNRANNNSVHVSGIGAFVTPNMGNMEAKRMSPSENWKLQDGDLQWQTDFFNNAGINEVLSCLNLNIGAIAPTWMEYGDIVEGIHMQEVQQPGDQQSLYARLVVRSLEDVEAVLGGIRKLKLNINGKHVWARKYMRKNGKSPLLSSFFFLGVDLFQPAEARGDLTFLAAPTGSLSAMCFNY</sequence>
<name>A0AAD7PL72_QUISA</name>
<comment type="caution">
    <text evidence="1">The sequence shown here is derived from an EMBL/GenBank/DDBJ whole genome shotgun (WGS) entry which is preliminary data.</text>
</comment>
<dbReference type="Proteomes" id="UP001163823">
    <property type="component" value="Chromosome 8"/>
</dbReference>
<dbReference type="AlphaFoldDB" id="A0AAD7PL72"/>
<evidence type="ECO:0000313" key="1">
    <source>
        <dbReference type="EMBL" id="KAJ7959683.1"/>
    </source>
</evidence>